<sequence length="337" mass="37225">MAPSMIPPTMVARVLNIHGRLRNSPLYLGQADVQQNVKWVRRGNSDILVLRHEIGDNDENDHAEAEATTQANDAPSTTEVNTSTDTEAEPVQGSDDPAILSAVCEINASDFYMTADGGYQGPTQYIPSFAQVKPTCTGSKPGVVPFTDDFAQVCDNIKALQREITTPGFTHMRGVLSSDEPRFARLKMQHVLFQPKDADDDENNAEDSPHGDIPSFCKIENWPTYSAAAATELQRIIDDGTLDLIPLPAYDRHGDLMFPGQYRNYLTGAVVECHFTLSHWSIKKNNIGMDVFVADVVALRVIIPPTSFTSPRKRRVPPRLDPLSPPSPDAPVKRLRF</sequence>
<feature type="region of interest" description="Disordered" evidence="1">
    <location>
        <begin position="311"/>
        <end position="337"/>
    </location>
</feature>
<evidence type="ECO:0000313" key="2">
    <source>
        <dbReference type="EMBL" id="PCH40664.1"/>
    </source>
</evidence>
<keyword evidence="3" id="KW-1185">Reference proteome</keyword>
<feature type="region of interest" description="Disordered" evidence="1">
    <location>
        <begin position="63"/>
        <end position="96"/>
    </location>
</feature>
<dbReference type="EMBL" id="KB468109">
    <property type="protein sequence ID" value="PCH40664.1"/>
    <property type="molecule type" value="Genomic_DNA"/>
</dbReference>
<name>A0A2H3JVD2_WOLCO</name>
<dbReference type="OrthoDB" id="2758200at2759"/>
<evidence type="ECO:0000313" key="3">
    <source>
        <dbReference type="Proteomes" id="UP000218811"/>
    </source>
</evidence>
<evidence type="ECO:0000256" key="1">
    <source>
        <dbReference type="SAM" id="MobiDB-lite"/>
    </source>
</evidence>
<accession>A0A2H3JVD2</accession>
<protein>
    <submittedName>
        <fullName evidence="2">Uncharacterized protein</fullName>
    </submittedName>
</protein>
<feature type="compositionally biased region" description="Pro residues" evidence="1">
    <location>
        <begin position="319"/>
        <end position="329"/>
    </location>
</feature>
<dbReference type="Proteomes" id="UP000218811">
    <property type="component" value="Unassembled WGS sequence"/>
</dbReference>
<proteinExistence type="predicted"/>
<dbReference type="AlphaFoldDB" id="A0A2H3JVD2"/>
<organism evidence="2 3">
    <name type="scientific">Wolfiporia cocos (strain MD-104)</name>
    <name type="common">Brown rot fungus</name>
    <dbReference type="NCBI Taxonomy" id="742152"/>
    <lineage>
        <taxon>Eukaryota</taxon>
        <taxon>Fungi</taxon>
        <taxon>Dikarya</taxon>
        <taxon>Basidiomycota</taxon>
        <taxon>Agaricomycotina</taxon>
        <taxon>Agaricomycetes</taxon>
        <taxon>Polyporales</taxon>
        <taxon>Phaeolaceae</taxon>
        <taxon>Wolfiporia</taxon>
    </lineage>
</organism>
<dbReference type="OMA" id="AVAGCEK"/>
<reference evidence="2 3" key="1">
    <citation type="journal article" date="2012" name="Science">
        <title>The Paleozoic origin of enzymatic lignin decomposition reconstructed from 31 fungal genomes.</title>
        <authorList>
            <person name="Floudas D."/>
            <person name="Binder M."/>
            <person name="Riley R."/>
            <person name="Barry K."/>
            <person name="Blanchette R.A."/>
            <person name="Henrissat B."/>
            <person name="Martinez A.T."/>
            <person name="Otillar R."/>
            <person name="Spatafora J.W."/>
            <person name="Yadav J.S."/>
            <person name="Aerts A."/>
            <person name="Benoit I."/>
            <person name="Boyd A."/>
            <person name="Carlson A."/>
            <person name="Copeland A."/>
            <person name="Coutinho P.M."/>
            <person name="de Vries R.P."/>
            <person name="Ferreira P."/>
            <person name="Findley K."/>
            <person name="Foster B."/>
            <person name="Gaskell J."/>
            <person name="Glotzer D."/>
            <person name="Gorecki P."/>
            <person name="Heitman J."/>
            <person name="Hesse C."/>
            <person name="Hori C."/>
            <person name="Igarashi K."/>
            <person name="Jurgens J.A."/>
            <person name="Kallen N."/>
            <person name="Kersten P."/>
            <person name="Kohler A."/>
            <person name="Kuees U."/>
            <person name="Kumar T.K.A."/>
            <person name="Kuo A."/>
            <person name="LaButti K."/>
            <person name="Larrondo L.F."/>
            <person name="Lindquist E."/>
            <person name="Ling A."/>
            <person name="Lombard V."/>
            <person name="Lucas S."/>
            <person name="Lundell T."/>
            <person name="Martin R."/>
            <person name="McLaughlin D.J."/>
            <person name="Morgenstern I."/>
            <person name="Morin E."/>
            <person name="Murat C."/>
            <person name="Nagy L.G."/>
            <person name="Nolan M."/>
            <person name="Ohm R.A."/>
            <person name="Patyshakuliyeva A."/>
            <person name="Rokas A."/>
            <person name="Ruiz-Duenas F.J."/>
            <person name="Sabat G."/>
            <person name="Salamov A."/>
            <person name="Samejima M."/>
            <person name="Schmutz J."/>
            <person name="Slot J.C."/>
            <person name="St John F."/>
            <person name="Stenlid J."/>
            <person name="Sun H."/>
            <person name="Sun S."/>
            <person name="Syed K."/>
            <person name="Tsang A."/>
            <person name="Wiebenga A."/>
            <person name="Young D."/>
            <person name="Pisabarro A."/>
            <person name="Eastwood D.C."/>
            <person name="Martin F."/>
            <person name="Cullen D."/>
            <person name="Grigoriev I.V."/>
            <person name="Hibbett D.S."/>
        </authorList>
    </citation>
    <scope>NUCLEOTIDE SEQUENCE [LARGE SCALE GENOMIC DNA]</scope>
    <source>
        <strain evidence="2 3">MD-104</strain>
    </source>
</reference>
<feature type="compositionally biased region" description="Polar residues" evidence="1">
    <location>
        <begin position="67"/>
        <end position="85"/>
    </location>
</feature>
<gene>
    <name evidence="2" type="ORF">WOLCODRAFT_159329</name>
</gene>